<geneLocation type="plasmid" evidence="4 5">
    <name>pACMV1</name>
</geneLocation>
<keyword evidence="4" id="KW-0614">Plasmid</keyword>
<dbReference type="RefSeq" id="WP_013635035.1">
    <property type="nucleotide sequence ID" value="NC_015178.1"/>
</dbReference>
<dbReference type="AlphaFoldDB" id="F0J7F4"/>
<dbReference type="InterPro" id="IPR027417">
    <property type="entry name" value="P-loop_NTPase"/>
</dbReference>
<keyword evidence="3 4" id="KW-0067">ATP-binding</keyword>
<dbReference type="InterPro" id="IPR002611">
    <property type="entry name" value="IstB_ATP-bd"/>
</dbReference>
<dbReference type="SUPFAM" id="SSF52540">
    <property type="entry name" value="P-loop containing nucleoside triphosphate hydrolases"/>
    <property type="match status" value="1"/>
</dbReference>
<gene>
    <name evidence="4" type="ordered locus">ACMV_P1_02250</name>
</gene>
<dbReference type="InterPro" id="IPR047661">
    <property type="entry name" value="IstB"/>
</dbReference>
<dbReference type="EMBL" id="AP012036">
    <property type="protein sequence ID" value="BAJ83021.1"/>
    <property type="molecule type" value="Genomic_DNA"/>
</dbReference>
<evidence type="ECO:0000313" key="5">
    <source>
        <dbReference type="Proteomes" id="UP000007100"/>
    </source>
</evidence>
<reference evidence="4 5" key="1">
    <citation type="submission" date="2010-12" db="EMBL/GenBank/DDBJ databases">
        <title>Whole genome sequence of Acidiphilium multivorum AIU301.</title>
        <authorList>
            <person name="Narita-Yamada S."/>
            <person name="Nakamura S."/>
            <person name="Ito N."/>
            <person name="Takarada H."/>
            <person name="Katano Y."/>
            <person name="Nakazawa H."/>
            <person name="Hosoyama A."/>
            <person name="Yamada R."/>
            <person name="Fujita N."/>
        </authorList>
    </citation>
    <scope>NUCLEOTIDE SEQUENCE [LARGE SCALE GENOMIC DNA]</scope>
    <source>
        <strain evidence="5">DSM 11245 / JCM 8867 / AIU301</strain>
        <plasmid evidence="4 5">pACMV1</plasmid>
    </source>
</reference>
<organism evidence="4 5">
    <name type="scientific">Acidiphilium multivorum (strain DSM 11245 / JCM 8867 / NBRC 100883 / AIU 301)</name>
    <dbReference type="NCBI Taxonomy" id="926570"/>
    <lineage>
        <taxon>Bacteria</taxon>
        <taxon>Pseudomonadati</taxon>
        <taxon>Pseudomonadota</taxon>
        <taxon>Alphaproteobacteria</taxon>
        <taxon>Acetobacterales</taxon>
        <taxon>Acidocellaceae</taxon>
        <taxon>Acidiphilium</taxon>
    </lineage>
</organism>
<keyword evidence="2" id="KW-0547">Nucleotide-binding</keyword>
<sequence>MSKTPAADAARLAFLLNELRLPSIKQLWPDLAAQADKEAWPAARFLAALAEHELADRERRRIERHLLEAHLPIGKTLDNFDFNAVPVISKAHITALASGNAWIEHGANCLVFGPPGVGKSHLASGLGRALIEAGFRVLFARTTDLVQRLQVARQDLALEAAITKLDRYHLLILDDISYVTKDQAETSVLFELISRRYEHRSIMITANQAFGEWNKIFPDQAMTLAAVDRLVHHATIIEMNVESYRRRTAIARKRAAGRPPARQTPNSET</sequence>
<evidence type="ECO:0000313" key="4">
    <source>
        <dbReference type="EMBL" id="BAJ83021.1"/>
    </source>
</evidence>
<evidence type="ECO:0000256" key="1">
    <source>
        <dbReference type="ARBA" id="ARBA00008059"/>
    </source>
</evidence>
<dbReference type="InterPro" id="IPR003593">
    <property type="entry name" value="AAA+_ATPase"/>
</dbReference>
<dbReference type="OrthoDB" id="8150723at2"/>
<dbReference type="PIRSF" id="PIRSF003073">
    <property type="entry name" value="DNAC_TnpB_IstB"/>
    <property type="match status" value="1"/>
</dbReference>
<dbReference type="Gene3D" id="3.40.50.300">
    <property type="entry name" value="P-loop containing nucleotide triphosphate hydrolases"/>
    <property type="match status" value="1"/>
</dbReference>
<dbReference type="CDD" id="cd00009">
    <property type="entry name" value="AAA"/>
    <property type="match status" value="1"/>
</dbReference>
<dbReference type="SMART" id="SM00382">
    <property type="entry name" value="AAA"/>
    <property type="match status" value="1"/>
</dbReference>
<comment type="similarity">
    <text evidence="1">Belongs to the IS21/IS1162 putative ATP-binding protein family.</text>
</comment>
<dbReference type="NCBIfam" id="NF038214">
    <property type="entry name" value="IS21_help_AAA"/>
    <property type="match status" value="1"/>
</dbReference>
<dbReference type="KEGG" id="amv:ACMV_P1_02250"/>
<accession>F0J7F4</accession>
<evidence type="ECO:0000256" key="3">
    <source>
        <dbReference type="ARBA" id="ARBA00022840"/>
    </source>
</evidence>
<name>F0J7F4_ACIMA</name>
<dbReference type="Proteomes" id="UP000007100">
    <property type="component" value="Plasmid pACMV1"/>
</dbReference>
<evidence type="ECO:0000256" key="2">
    <source>
        <dbReference type="ARBA" id="ARBA00022741"/>
    </source>
</evidence>
<dbReference type="PANTHER" id="PTHR30050">
    <property type="entry name" value="CHROMOSOMAL REPLICATION INITIATOR PROTEIN DNAA"/>
    <property type="match status" value="1"/>
</dbReference>
<keyword evidence="5" id="KW-1185">Reference proteome</keyword>
<dbReference type="GO" id="GO:0005524">
    <property type="term" value="F:ATP binding"/>
    <property type="evidence" value="ECO:0007669"/>
    <property type="project" value="UniProtKB-KW"/>
</dbReference>
<dbReference type="HOGENOM" id="CLU_062999_1_1_5"/>
<protein>
    <submittedName>
        <fullName evidence="4">Putative transposase-associated ATP-binding protein</fullName>
    </submittedName>
</protein>
<dbReference type="PANTHER" id="PTHR30050:SF4">
    <property type="entry name" value="ATP-BINDING PROTEIN RV3427C IN INSERTION SEQUENCE-RELATED"/>
    <property type="match status" value="1"/>
</dbReference>
<dbReference type="Pfam" id="PF01695">
    <property type="entry name" value="IstB_IS21"/>
    <property type="match status" value="1"/>
</dbReference>
<proteinExistence type="inferred from homology"/>
<dbReference type="InterPro" id="IPR028350">
    <property type="entry name" value="DNAC/IstB-like"/>
</dbReference>
<dbReference type="GO" id="GO:0006260">
    <property type="term" value="P:DNA replication"/>
    <property type="evidence" value="ECO:0007669"/>
    <property type="project" value="TreeGrafter"/>
</dbReference>
<dbReference type="NCBIfam" id="NF006038">
    <property type="entry name" value="PRK08181.1"/>
    <property type="match status" value="1"/>
</dbReference>